<reference evidence="8" key="1">
    <citation type="submission" date="2025-08" db="UniProtKB">
        <authorList>
            <consortium name="RefSeq"/>
        </authorList>
    </citation>
    <scope>IDENTIFICATION</scope>
    <source>
        <tissue evidence="8">Gonad</tissue>
    </source>
</reference>
<evidence type="ECO:0000256" key="6">
    <source>
        <dbReference type="SAM" id="SignalP"/>
    </source>
</evidence>
<dbReference type="PANTHER" id="PTHR24369:SF210">
    <property type="entry name" value="CHAOPTIN-RELATED"/>
    <property type="match status" value="1"/>
</dbReference>
<dbReference type="InterPro" id="IPR032675">
    <property type="entry name" value="LRR_dom_sf"/>
</dbReference>
<evidence type="ECO:0000256" key="1">
    <source>
        <dbReference type="ARBA" id="ARBA00022614"/>
    </source>
</evidence>
<evidence type="ECO:0000313" key="8">
    <source>
        <dbReference type="RefSeq" id="XP_019631574.1"/>
    </source>
</evidence>
<dbReference type="InterPro" id="IPR050541">
    <property type="entry name" value="LRR_TM_domain-containing"/>
</dbReference>
<evidence type="ECO:0000256" key="3">
    <source>
        <dbReference type="ARBA" id="ARBA00022737"/>
    </source>
</evidence>
<evidence type="ECO:0000313" key="7">
    <source>
        <dbReference type="Proteomes" id="UP000515135"/>
    </source>
</evidence>
<protein>
    <submittedName>
        <fullName evidence="8">Leucine-rich repeat transmembrane protein FLRT3-like</fullName>
    </submittedName>
</protein>
<evidence type="ECO:0000256" key="5">
    <source>
        <dbReference type="SAM" id="Phobius"/>
    </source>
</evidence>
<dbReference type="GeneID" id="109475412"/>
<dbReference type="RefSeq" id="XP_019631574.1">
    <property type="nucleotide sequence ID" value="XM_019776015.1"/>
</dbReference>
<dbReference type="GO" id="GO:0005886">
    <property type="term" value="C:plasma membrane"/>
    <property type="evidence" value="ECO:0007669"/>
    <property type="project" value="TreeGrafter"/>
</dbReference>
<feature type="transmembrane region" description="Helical" evidence="5">
    <location>
        <begin position="362"/>
        <end position="387"/>
    </location>
</feature>
<gene>
    <name evidence="8" type="primary">LOC109475412</name>
</gene>
<dbReference type="SUPFAM" id="SSF52058">
    <property type="entry name" value="L domain-like"/>
    <property type="match status" value="1"/>
</dbReference>
<dbReference type="Pfam" id="PF13855">
    <property type="entry name" value="LRR_8"/>
    <property type="match status" value="1"/>
</dbReference>
<evidence type="ECO:0000256" key="4">
    <source>
        <dbReference type="SAM" id="MobiDB-lite"/>
    </source>
</evidence>
<keyword evidence="3" id="KW-0677">Repeat</keyword>
<keyword evidence="5" id="KW-0472">Membrane</keyword>
<organism evidence="7 8">
    <name type="scientific">Branchiostoma belcheri</name>
    <name type="common">Amphioxus</name>
    <dbReference type="NCBI Taxonomy" id="7741"/>
    <lineage>
        <taxon>Eukaryota</taxon>
        <taxon>Metazoa</taxon>
        <taxon>Chordata</taxon>
        <taxon>Cephalochordata</taxon>
        <taxon>Leptocardii</taxon>
        <taxon>Amphioxiformes</taxon>
        <taxon>Branchiostomatidae</taxon>
        <taxon>Branchiostoma</taxon>
    </lineage>
</organism>
<dbReference type="PROSITE" id="PS51450">
    <property type="entry name" value="LRR"/>
    <property type="match status" value="1"/>
</dbReference>
<name>A0A6P4ZCE3_BRABE</name>
<evidence type="ECO:0000256" key="2">
    <source>
        <dbReference type="ARBA" id="ARBA00022729"/>
    </source>
</evidence>
<feature type="chain" id="PRO_5027730268" evidence="6">
    <location>
        <begin position="24"/>
        <end position="543"/>
    </location>
</feature>
<feature type="compositionally biased region" description="Polar residues" evidence="4">
    <location>
        <begin position="260"/>
        <end position="275"/>
    </location>
</feature>
<proteinExistence type="predicted"/>
<dbReference type="AlphaFoldDB" id="A0A6P4ZCE3"/>
<dbReference type="InterPro" id="IPR001611">
    <property type="entry name" value="Leu-rich_rpt"/>
</dbReference>
<feature type="region of interest" description="Disordered" evidence="4">
    <location>
        <begin position="238"/>
        <end position="275"/>
    </location>
</feature>
<dbReference type="PANTHER" id="PTHR24369">
    <property type="entry name" value="ANTIGEN BSP, PUTATIVE-RELATED"/>
    <property type="match status" value="1"/>
</dbReference>
<keyword evidence="5" id="KW-0812">Transmembrane</keyword>
<dbReference type="Gene3D" id="3.80.10.10">
    <property type="entry name" value="Ribonuclease Inhibitor"/>
    <property type="match status" value="2"/>
</dbReference>
<accession>A0A6P4ZCE3</accession>
<dbReference type="OrthoDB" id="1416801at2759"/>
<sequence>MTVVASICIMPLFLVIHCAGARGAALPLDCVRSTPPTLRVSCRFRDLTAVPDGIPPDVVRISLSNNKIRSVPHLPFLKLVTSVDLSRNLIETVSWVSLRNLPALGFLYLGRNRIKFFDFGFFVSVTRALAYVDLSHNQISSVAKPQIGTTQRDSLGMLSITHNPFHCDCKIKWLIDKLACLQACGAGHNHDIIPCCRSCEGCHFLVYTKMNDLTCGSPTQLQTLPLWNVSGRPLECQDSNSSVANSTKRPVLQAEHEGAESTQPGSVQGNNSLSRPATSWSSHFCHSSPSLHHISNTLSPSITLQTLSISESLEHTTNTIVNNTEYFGHGDVSSRHDVSPDNIGHTEASKTPVSTTGPESAWSGSIFVATIVLGTLIGVLFICFTVYQARRVFINRQTRNDVNGTRRVYILPAGYPVPNSTLNAISGQVQQSFDAPGTLSTNLQMVPMPRRLSQRTPPVGDTISQMENLAAISSLHNYPQSIGASVRAGKSDTKGKKSVAFPGPNVASSVRTTLVPTGYSSCEHYPPQITEDPDSHHVYEYLP</sequence>
<dbReference type="Proteomes" id="UP000515135">
    <property type="component" value="Unplaced"/>
</dbReference>
<keyword evidence="5" id="KW-1133">Transmembrane helix</keyword>
<keyword evidence="2 6" id="KW-0732">Signal</keyword>
<feature type="signal peptide" evidence="6">
    <location>
        <begin position="1"/>
        <end position="23"/>
    </location>
</feature>
<keyword evidence="1" id="KW-0433">Leucine-rich repeat</keyword>
<dbReference type="KEGG" id="bbel:109475412"/>
<keyword evidence="7" id="KW-1185">Reference proteome</keyword>
<feature type="compositionally biased region" description="Polar residues" evidence="4">
    <location>
        <begin position="238"/>
        <end position="248"/>
    </location>
</feature>